<comment type="caution">
    <text evidence="1">The sequence shown here is derived from an EMBL/GenBank/DDBJ whole genome shotgun (WGS) entry which is preliminary data.</text>
</comment>
<gene>
    <name evidence="1" type="ORF">BHC48_02330</name>
</gene>
<accession>A0A2N9XSU0</accession>
<evidence type="ECO:0000313" key="1">
    <source>
        <dbReference type="EMBL" id="PIT51950.1"/>
    </source>
</evidence>
<sequence length="65" mass="7727">MFPRKKNHFIPIGNKKNTCFITRIKKSSHDFTKISVGIIALAFYSKRKKQVRCLLVFFKRIKKIL</sequence>
<reference evidence="1 2" key="1">
    <citation type="journal article" date="2017" name="MBio">
        <title>Type VI secretion-mediated competition in the bee gut microbiome.</title>
        <authorList>
            <person name="Steele M.I."/>
            <person name="Kwong W.K."/>
            <person name="Powell J.E."/>
            <person name="Whiteley M."/>
            <person name="Moran N.A."/>
        </authorList>
    </citation>
    <scope>NUCLEOTIDE SEQUENCE [LARGE SCALE GENOMIC DNA]</scope>
    <source>
        <strain evidence="1 2">Occ4-2</strain>
    </source>
</reference>
<protein>
    <submittedName>
        <fullName evidence="1">Uncharacterized protein</fullName>
    </submittedName>
</protein>
<dbReference type="Proteomes" id="UP000231484">
    <property type="component" value="Unassembled WGS sequence"/>
</dbReference>
<organism evidence="1 2">
    <name type="scientific">Snodgrassella alvi</name>
    <dbReference type="NCBI Taxonomy" id="1196083"/>
    <lineage>
        <taxon>Bacteria</taxon>
        <taxon>Pseudomonadati</taxon>
        <taxon>Pseudomonadota</taxon>
        <taxon>Betaproteobacteria</taxon>
        <taxon>Neisseriales</taxon>
        <taxon>Neisseriaceae</taxon>
        <taxon>Snodgrassella</taxon>
    </lineage>
</organism>
<evidence type="ECO:0000313" key="2">
    <source>
        <dbReference type="Proteomes" id="UP000231484"/>
    </source>
</evidence>
<proteinExistence type="predicted"/>
<name>A0A2N9XSU0_9NEIS</name>
<dbReference type="AlphaFoldDB" id="A0A2N9XSU0"/>
<dbReference type="EMBL" id="MEIQ01000026">
    <property type="protein sequence ID" value="PIT51950.1"/>
    <property type="molecule type" value="Genomic_DNA"/>
</dbReference>